<dbReference type="Gene3D" id="3.40.50.720">
    <property type="entry name" value="NAD(P)-binding Rossmann-like Domain"/>
    <property type="match status" value="1"/>
</dbReference>
<dbReference type="InterPro" id="IPR020904">
    <property type="entry name" value="Sc_DH/Rdtase_CS"/>
</dbReference>
<dbReference type="SUPFAM" id="SSF51735">
    <property type="entry name" value="NAD(P)-binding Rossmann-fold domains"/>
    <property type="match status" value="1"/>
</dbReference>
<evidence type="ECO:0000256" key="2">
    <source>
        <dbReference type="ARBA" id="ARBA00023002"/>
    </source>
</evidence>
<keyword evidence="2" id="KW-0560">Oxidoreductase</keyword>
<dbReference type="FunFam" id="3.40.50.720:FF:000047">
    <property type="entry name" value="NADP-dependent L-serine/L-allo-threonine dehydrogenase"/>
    <property type="match status" value="1"/>
</dbReference>
<evidence type="ECO:0000313" key="5">
    <source>
        <dbReference type="Proteomes" id="UP000654670"/>
    </source>
</evidence>
<dbReference type="PANTHER" id="PTHR43115:SF4">
    <property type="entry name" value="DEHYDROGENASE_REDUCTASE SDR FAMILY MEMBER 11"/>
    <property type="match status" value="1"/>
</dbReference>
<dbReference type="InterPro" id="IPR002347">
    <property type="entry name" value="SDR_fam"/>
</dbReference>
<dbReference type="EMBL" id="BMOK01000015">
    <property type="protein sequence ID" value="GGL62133.1"/>
    <property type="molecule type" value="Genomic_DNA"/>
</dbReference>
<sequence>MENIQGKVIVITGASSGIGEATAKKMAGEGAKVVLGARRLERLEELVSYIHKNGGEAVCKETDVTSAQEVKALVDTAIEKYQRVDVLFNNAGLMPLSCLRDLKINEWERMIDVNIKGVLYGIAAVLPIMREQKSGHIINTDSVAGHVVSPGGAVYSGTKFAVRAIAEGLRKEESPESLIRVTNISPGAVLTELPNTITDSELKKHIMDKEKYHGITAEDIANAVAYAVSQPDNVAINEILVRPTTQMN</sequence>
<dbReference type="AlphaFoldDB" id="A0A917W4C8"/>
<accession>A0A917W4C8</accession>
<reference evidence="4" key="1">
    <citation type="journal article" date="2014" name="Int. J. Syst. Evol. Microbiol.">
        <title>Complete genome sequence of Corynebacterium casei LMG S-19264T (=DSM 44701T), isolated from a smear-ripened cheese.</title>
        <authorList>
            <consortium name="US DOE Joint Genome Institute (JGI-PGF)"/>
            <person name="Walter F."/>
            <person name="Albersmeier A."/>
            <person name="Kalinowski J."/>
            <person name="Ruckert C."/>
        </authorList>
    </citation>
    <scope>NUCLEOTIDE SEQUENCE</scope>
    <source>
        <strain evidence="4">JCM 15325</strain>
    </source>
</reference>
<dbReference type="PROSITE" id="PS00061">
    <property type="entry name" value="ADH_SHORT"/>
    <property type="match status" value="1"/>
</dbReference>
<dbReference type="Pfam" id="PF00106">
    <property type="entry name" value="adh_short"/>
    <property type="match status" value="1"/>
</dbReference>
<organism evidence="4 5">
    <name type="scientific">Sporolactobacillus putidus</name>
    <dbReference type="NCBI Taxonomy" id="492735"/>
    <lineage>
        <taxon>Bacteria</taxon>
        <taxon>Bacillati</taxon>
        <taxon>Bacillota</taxon>
        <taxon>Bacilli</taxon>
        <taxon>Bacillales</taxon>
        <taxon>Sporolactobacillaceae</taxon>
        <taxon>Sporolactobacillus</taxon>
    </lineage>
</organism>
<comment type="caution">
    <text evidence="4">The sequence shown here is derived from an EMBL/GenBank/DDBJ whole genome shotgun (WGS) entry which is preliminary data.</text>
</comment>
<dbReference type="GO" id="GO:0016616">
    <property type="term" value="F:oxidoreductase activity, acting on the CH-OH group of donors, NAD or NADP as acceptor"/>
    <property type="evidence" value="ECO:0007669"/>
    <property type="project" value="UniProtKB-ARBA"/>
</dbReference>
<reference evidence="4" key="2">
    <citation type="submission" date="2020-09" db="EMBL/GenBank/DDBJ databases">
        <authorList>
            <person name="Sun Q."/>
            <person name="Ohkuma M."/>
        </authorList>
    </citation>
    <scope>NUCLEOTIDE SEQUENCE</scope>
    <source>
        <strain evidence="4">JCM 15325</strain>
    </source>
</reference>
<dbReference type="InterPro" id="IPR036291">
    <property type="entry name" value="NAD(P)-bd_dom_sf"/>
</dbReference>
<proteinExistence type="inferred from homology"/>
<dbReference type="RefSeq" id="WP_188804403.1">
    <property type="nucleotide sequence ID" value="NZ_BMOK01000015.1"/>
</dbReference>
<dbReference type="Proteomes" id="UP000654670">
    <property type="component" value="Unassembled WGS sequence"/>
</dbReference>
<gene>
    <name evidence="4" type="ORF">GCM10007968_27660</name>
</gene>
<comment type="similarity">
    <text evidence="1 3">Belongs to the short-chain dehydrogenases/reductases (SDR) family.</text>
</comment>
<dbReference type="PANTHER" id="PTHR43115">
    <property type="entry name" value="DEHYDROGENASE/REDUCTASE SDR FAMILY MEMBER 11"/>
    <property type="match status" value="1"/>
</dbReference>
<evidence type="ECO:0000313" key="4">
    <source>
        <dbReference type="EMBL" id="GGL62133.1"/>
    </source>
</evidence>
<protein>
    <submittedName>
        <fullName evidence="4">Oxidoreductase</fullName>
    </submittedName>
</protein>
<evidence type="ECO:0000256" key="3">
    <source>
        <dbReference type="RuleBase" id="RU000363"/>
    </source>
</evidence>
<name>A0A917W4C8_9BACL</name>
<dbReference type="PRINTS" id="PR00081">
    <property type="entry name" value="GDHRDH"/>
</dbReference>
<dbReference type="PRINTS" id="PR00080">
    <property type="entry name" value="SDRFAMILY"/>
</dbReference>
<keyword evidence="5" id="KW-1185">Reference proteome</keyword>
<evidence type="ECO:0000256" key="1">
    <source>
        <dbReference type="ARBA" id="ARBA00006484"/>
    </source>
</evidence>